<dbReference type="AlphaFoldDB" id="A0AAN8IVQ9"/>
<dbReference type="EMBL" id="WIXE01001599">
    <property type="protein sequence ID" value="KAK5985548.1"/>
    <property type="molecule type" value="Genomic_DNA"/>
</dbReference>
<accession>A0AAN8IVQ9</accession>
<keyword evidence="3" id="KW-1185">Reference proteome</keyword>
<proteinExistence type="predicted"/>
<feature type="region of interest" description="Disordered" evidence="1">
    <location>
        <begin position="1"/>
        <end position="20"/>
    </location>
</feature>
<feature type="compositionally biased region" description="Basic residues" evidence="1">
    <location>
        <begin position="1"/>
        <end position="10"/>
    </location>
</feature>
<organism evidence="2 3">
    <name type="scientific">Trichostrongylus colubriformis</name>
    <name type="common">Black scour worm</name>
    <dbReference type="NCBI Taxonomy" id="6319"/>
    <lineage>
        <taxon>Eukaryota</taxon>
        <taxon>Metazoa</taxon>
        <taxon>Ecdysozoa</taxon>
        <taxon>Nematoda</taxon>
        <taxon>Chromadorea</taxon>
        <taxon>Rhabditida</taxon>
        <taxon>Rhabditina</taxon>
        <taxon>Rhabditomorpha</taxon>
        <taxon>Strongyloidea</taxon>
        <taxon>Trichostrongylidae</taxon>
        <taxon>Trichostrongylus</taxon>
    </lineage>
</organism>
<feature type="non-terminal residue" evidence="2">
    <location>
        <position position="1"/>
    </location>
</feature>
<evidence type="ECO:0000256" key="1">
    <source>
        <dbReference type="SAM" id="MobiDB-lite"/>
    </source>
</evidence>
<comment type="caution">
    <text evidence="2">The sequence shown here is derived from an EMBL/GenBank/DDBJ whole genome shotgun (WGS) entry which is preliminary data.</text>
</comment>
<feature type="region of interest" description="Disordered" evidence="1">
    <location>
        <begin position="25"/>
        <end position="49"/>
    </location>
</feature>
<evidence type="ECO:0000313" key="2">
    <source>
        <dbReference type="EMBL" id="KAK5985548.1"/>
    </source>
</evidence>
<gene>
    <name evidence="2" type="ORF">GCK32_016606</name>
</gene>
<sequence>QEHVSGKHHPGNVPASPDLLCSYKAESSTSQWHPQRVRSDFPQTTAHVH</sequence>
<dbReference type="Proteomes" id="UP001331761">
    <property type="component" value="Unassembled WGS sequence"/>
</dbReference>
<reference evidence="2 3" key="1">
    <citation type="submission" date="2019-10" db="EMBL/GenBank/DDBJ databases">
        <title>Assembly and Annotation for the nematode Trichostrongylus colubriformis.</title>
        <authorList>
            <person name="Martin J."/>
        </authorList>
    </citation>
    <scope>NUCLEOTIDE SEQUENCE [LARGE SCALE GENOMIC DNA]</scope>
    <source>
        <strain evidence="2">G859</strain>
        <tissue evidence="2">Whole worm</tissue>
    </source>
</reference>
<evidence type="ECO:0000313" key="3">
    <source>
        <dbReference type="Proteomes" id="UP001331761"/>
    </source>
</evidence>
<protein>
    <submittedName>
        <fullName evidence="2">Uncharacterized protein</fullName>
    </submittedName>
</protein>
<name>A0AAN8IVQ9_TRICO</name>